<gene>
    <name evidence="3" type="ORF">DW172_01655</name>
</gene>
<reference evidence="3 4" key="1">
    <citation type="submission" date="2018-08" db="EMBL/GenBank/DDBJ databases">
        <title>A genome reference for cultivated species of the human gut microbiota.</title>
        <authorList>
            <person name="Zou Y."/>
            <person name="Xue W."/>
            <person name="Luo G."/>
        </authorList>
    </citation>
    <scope>NUCLEOTIDE SEQUENCE [LARGE SCALE GENOMIC DNA]</scope>
    <source>
        <strain evidence="3 4">AM16-11</strain>
    </source>
</reference>
<evidence type="ECO:0000313" key="3">
    <source>
        <dbReference type="EMBL" id="RHI25424.1"/>
    </source>
</evidence>
<accession>A0A414ZQC9</accession>
<organism evidence="3 4">
    <name type="scientific">Agathobacter rectalis</name>
    <dbReference type="NCBI Taxonomy" id="39491"/>
    <lineage>
        <taxon>Bacteria</taxon>
        <taxon>Bacillati</taxon>
        <taxon>Bacillota</taxon>
        <taxon>Clostridia</taxon>
        <taxon>Lachnospirales</taxon>
        <taxon>Lachnospiraceae</taxon>
        <taxon>Agathobacter</taxon>
    </lineage>
</organism>
<feature type="coiled-coil region" evidence="1">
    <location>
        <begin position="28"/>
        <end position="55"/>
    </location>
</feature>
<name>A0A414ZQC9_9FIRM</name>
<proteinExistence type="predicted"/>
<evidence type="ECO:0000256" key="2">
    <source>
        <dbReference type="SAM" id="MobiDB-lite"/>
    </source>
</evidence>
<comment type="caution">
    <text evidence="3">The sequence shown here is derived from an EMBL/GenBank/DDBJ whole genome shotgun (WGS) entry which is preliminary data.</text>
</comment>
<dbReference type="Proteomes" id="UP000285865">
    <property type="component" value="Unassembled WGS sequence"/>
</dbReference>
<feature type="compositionally biased region" description="Polar residues" evidence="2">
    <location>
        <begin position="79"/>
        <end position="88"/>
    </location>
</feature>
<protein>
    <submittedName>
        <fullName evidence="3">Uncharacterized protein</fullName>
    </submittedName>
</protein>
<sequence length="88" mass="9960">MKNQEIEEKARELADMVGSVAVDENLPLEVIEMTADILKEDCEQIRQAAVDIAEEERAIRLEYSTDTTKGGAAWRAAEQRSTQRYTET</sequence>
<dbReference type="RefSeq" id="WP_005359742.1">
    <property type="nucleotide sequence ID" value="NZ_QRKN01000001.1"/>
</dbReference>
<evidence type="ECO:0000256" key="1">
    <source>
        <dbReference type="SAM" id="Coils"/>
    </source>
</evidence>
<evidence type="ECO:0000313" key="4">
    <source>
        <dbReference type="Proteomes" id="UP000285865"/>
    </source>
</evidence>
<dbReference type="EMBL" id="QRKN01000001">
    <property type="protein sequence ID" value="RHI25424.1"/>
    <property type="molecule type" value="Genomic_DNA"/>
</dbReference>
<keyword evidence="1" id="KW-0175">Coiled coil</keyword>
<dbReference type="AlphaFoldDB" id="A0A414ZQC9"/>
<feature type="region of interest" description="Disordered" evidence="2">
    <location>
        <begin position="69"/>
        <end position="88"/>
    </location>
</feature>